<dbReference type="Proteomes" id="UP000509658">
    <property type="component" value="Chromosome"/>
</dbReference>
<proteinExistence type="predicted"/>
<gene>
    <name evidence="1" type="ORF">HUE57_17395</name>
</gene>
<dbReference type="RefSeq" id="WP_174673617.1">
    <property type="nucleotide sequence ID" value="NZ_CP054491.1"/>
</dbReference>
<dbReference type="KEGG" id="rev:HUE57_17395"/>
<organism evidence="1 2">
    <name type="scientific">Candidatus Reidiella endopervernicosa</name>
    <dbReference type="NCBI Taxonomy" id="2738883"/>
    <lineage>
        <taxon>Bacteria</taxon>
        <taxon>Pseudomonadati</taxon>
        <taxon>Pseudomonadota</taxon>
        <taxon>Gammaproteobacteria</taxon>
        <taxon>Candidatus Reidiella</taxon>
    </lineage>
</organism>
<dbReference type="AlphaFoldDB" id="A0A6N0HZP8"/>
<reference evidence="1 2" key="1">
    <citation type="submission" date="2020-05" db="EMBL/GenBank/DDBJ databases">
        <title>Horizontal transmission and recombination maintain forever young bacterial symbiont genomes.</title>
        <authorList>
            <person name="Russell S.L."/>
            <person name="Pepper-Tunick E."/>
            <person name="Svedberg J."/>
            <person name="Byrne A."/>
            <person name="Ruelas Castillo J."/>
            <person name="Vollmers C."/>
            <person name="Beinart R.A."/>
            <person name="Corbett-Detig R."/>
        </authorList>
    </citation>
    <scope>NUCLEOTIDE SEQUENCE [LARGE SCALE GENOMIC DNA]</scope>
    <source>
        <strain evidence="1">Santa_Monica_outfall</strain>
    </source>
</reference>
<keyword evidence="2" id="KW-1185">Reference proteome</keyword>
<protein>
    <submittedName>
        <fullName evidence="1">Uncharacterized protein</fullName>
    </submittedName>
</protein>
<sequence>MNDVGVVSDASCGEEYAGRVRRFACVGSLYGEMQAEMDLAAAQIDFGSQLDLLIKQSKADVRLNNFDAMNCRFTDVRFLSAGVDFQPVANFTVRAR</sequence>
<evidence type="ECO:0000313" key="2">
    <source>
        <dbReference type="Proteomes" id="UP000509658"/>
    </source>
</evidence>
<accession>A0A6N0HZP8</accession>
<name>A0A6N0HZP8_9GAMM</name>
<evidence type="ECO:0000313" key="1">
    <source>
        <dbReference type="EMBL" id="QKQ27857.1"/>
    </source>
</evidence>
<dbReference type="EMBL" id="CP054491">
    <property type="protein sequence ID" value="QKQ27857.1"/>
    <property type="molecule type" value="Genomic_DNA"/>
</dbReference>